<dbReference type="Proteomes" id="UP000277855">
    <property type="component" value="Segment"/>
</dbReference>
<organism evidence="2 3">
    <name type="scientific">Acinetobacter phage KARL-1</name>
    <dbReference type="NCBI Taxonomy" id="2301662"/>
    <lineage>
        <taxon>Viruses</taxon>
        <taxon>Duplodnaviria</taxon>
        <taxon>Heunggongvirae</taxon>
        <taxon>Uroviricota</taxon>
        <taxon>Caudoviricetes</taxon>
        <taxon>Pantevenvirales</taxon>
        <taxon>Straboviridae</taxon>
        <taxon>Twarogvirinae</taxon>
        <taxon>Lazarusvirus</taxon>
        <taxon>Lazarusvirus karl</taxon>
    </lineage>
</organism>
<keyword evidence="3" id="KW-1185">Reference proteome</keyword>
<feature type="transmembrane region" description="Helical" evidence="1">
    <location>
        <begin position="41"/>
        <end position="63"/>
    </location>
</feature>
<keyword evidence="1" id="KW-1133">Transmembrane helix</keyword>
<evidence type="ECO:0000256" key="1">
    <source>
        <dbReference type="SAM" id="Phobius"/>
    </source>
</evidence>
<keyword evidence="1" id="KW-0812">Transmembrane</keyword>
<name>A0A385IIP6_9CAUD</name>
<dbReference type="EMBL" id="MH713599">
    <property type="protein sequence ID" value="AXY82752.1"/>
    <property type="molecule type" value="Genomic_DNA"/>
</dbReference>
<reference evidence="2 3" key="1">
    <citation type="journal article" date="2018" name="Sci. Rep.">
        <title>Enhanced antibacterial effect of the novel T4-like bacteriophage KARL-1 in combination with antibiotics against multi-drug resistant Acinetobacter baumannii.</title>
        <authorList>
            <person name="Jansen M."/>
            <person name="Wahida A."/>
            <person name="Latz S."/>
            <person name="Kruttgen A."/>
            <person name="Hafner H."/>
            <person name="Buhl E.M."/>
            <person name="Ritter K."/>
            <person name="Horz H.P."/>
        </authorList>
    </citation>
    <scope>NUCLEOTIDE SEQUENCE [LARGE SCALE GENOMIC DNA]</scope>
</reference>
<accession>A0A385IIP6</accession>
<sequence length="71" mass="7944">MNAKVIEFFETSAYWIFFVGMVIALTTAVFGIFMTNAEIKVLGLTSLKFISISMIFALISVIIEKRSKTAE</sequence>
<evidence type="ECO:0000313" key="3">
    <source>
        <dbReference type="Proteomes" id="UP000277855"/>
    </source>
</evidence>
<keyword evidence="1" id="KW-0472">Membrane</keyword>
<gene>
    <name evidence="2" type="ORF">KARL1_133</name>
</gene>
<proteinExistence type="predicted"/>
<feature type="transmembrane region" description="Helical" evidence="1">
    <location>
        <begin position="12"/>
        <end position="35"/>
    </location>
</feature>
<protein>
    <submittedName>
        <fullName evidence="2">Uncharacterized protein</fullName>
    </submittedName>
</protein>
<evidence type="ECO:0000313" key="2">
    <source>
        <dbReference type="EMBL" id="AXY82752.1"/>
    </source>
</evidence>